<proteinExistence type="predicted"/>
<evidence type="ECO:0000313" key="2">
    <source>
        <dbReference type="Proteomes" id="UP000236569"/>
    </source>
</evidence>
<dbReference type="Pfam" id="PF24716">
    <property type="entry name" value="WapI"/>
    <property type="match status" value="1"/>
</dbReference>
<gene>
    <name evidence="1" type="ORF">DAERI_030104</name>
</gene>
<dbReference type="InterPro" id="IPR056510">
    <property type="entry name" value="WapI"/>
</dbReference>
<dbReference type="EMBL" id="BFAG01000003">
    <property type="protein sequence ID" value="GBF04938.1"/>
    <property type="molecule type" value="Genomic_DNA"/>
</dbReference>
<name>A0A2I9DFS8_9DEIO</name>
<dbReference type="RefSeq" id="WP_235610266.1">
    <property type="nucleotide sequence ID" value="NZ_BFAG01000003.1"/>
</dbReference>
<reference evidence="2" key="1">
    <citation type="submission" date="2018-01" db="EMBL/GenBank/DDBJ databases">
        <title>Draft Genome Sequence of the Radioresistant Bacterium Deinococcus aerius TR0125, Isolated from the Higher Atmosphere above Japan.</title>
        <authorList>
            <person name="Satoh K."/>
            <person name="Arai H."/>
            <person name="Sanzen T."/>
            <person name="Kawaguchi Y."/>
            <person name="Hayashi H."/>
            <person name="Yokobori S."/>
            <person name="Yamagishi A."/>
            <person name="Oono Y."/>
            <person name="Narumi I."/>
        </authorList>
    </citation>
    <scope>NUCLEOTIDE SEQUENCE [LARGE SCALE GENOMIC DNA]</scope>
    <source>
        <strain evidence="2">TR0125</strain>
    </source>
</reference>
<keyword evidence="2" id="KW-1185">Reference proteome</keyword>
<protein>
    <submittedName>
        <fullName evidence="1">Uncharacterized protein</fullName>
    </submittedName>
</protein>
<evidence type="ECO:0000313" key="1">
    <source>
        <dbReference type="EMBL" id="GBF04938.1"/>
    </source>
</evidence>
<comment type="caution">
    <text evidence="1">The sequence shown here is derived from an EMBL/GenBank/DDBJ whole genome shotgun (WGS) entry which is preliminary data.</text>
</comment>
<dbReference type="Proteomes" id="UP000236569">
    <property type="component" value="Unassembled WGS sequence"/>
</dbReference>
<dbReference type="AlphaFoldDB" id="A0A2I9DFS8"/>
<sequence>MDAVVLREGQVVLRFEVLGYQFPEIEDREGDSDWLLVRLHLRDGEQLWERTDTALLTFEVQWLTEWLDEVAGHAAVFGSWRRNRLTTRIFFTEPCLGLEVLSGHPSGAPMTLRCYLAAEFLPPFKELCPHAAIGEEPDEVWLDFGVDEEQLRVIAAQWRAQLDRFPVRVGLRSLPSSRG</sequence>
<organism evidence="1 2">
    <name type="scientific">Deinococcus aerius</name>
    <dbReference type="NCBI Taxonomy" id="200253"/>
    <lineage>
        <taxon>Bacteria</taxon>
        <taxon>Thermotogati</taxon>
        <taxon>Deinococcota</taxon>
        <taxon>Deinococci</taxon>
        <taxon>Deinococcales</taxon>
        <taxon>Deinococcaceae</taxon>
        <taxon>Deinococcus</taxon>
    </lineage>
</organism>
<accession>A0A2I9DFS8</accession>